<dbReference type="PANTHER" id="PTHR35024:SF4">
    <property type="entry name" value="POLYMER-FORMING CYTOSKELETAL PROTEIN"/>
    <property type="match status" value="1"/>
</dbReference>
<dbReference type="AlphaFoldDB" id="A0A315EQP4"/>
<organism evidence="2 3">
    <name type="scientific">Limnohabitans curvus</name>
    <dbReference type="NCBI Taxonomy" id="323423"/>
    <lineage>
        <taxon>Bacteria</taxon>
        <taxon>Pseudomonadati</taxon>
        <taxon>Pseudomonadota</taxon>
        <taxon>Betaproteobacteria</taxon>
        <taxon>Burkholderiales</taxon>
        <taxon>Comamonadaceae</taxon>
        <taxon>Limnohabitans</taxon>
    </lineage>
</organism>
<reference evidence="2 3" key="1">
    <citation type="submission" date="2017-04" db="EMBL/GenBank/DDBJ databases">
        <title>Unexpected and diverse lifestyles within the genus Limnohabitans.</title>
        <authorList>
            <person name="Kasalicky V."/>
            <person name="Mehrshad M."/>
            <person name="Andrei S.-A."/>
            <person name="Salcher M."/>
            <person name="Kratochvilova H."/>
            <person name="Simek K."/>
            <person name="Ghai R."/>
        </authorList>
    </citation>
    <scope>NUCLEOTIDE SEQUENCE [LARGE SCALE GENOMIC DNA]</scope>
    <source>
        <strain evidence="2 3">MWH-C5</strain>
    </source>
</reference>
<gene>
    <name evidence="2" type="ORF">B9Z44_11985</name>
</gene>
<evidence type="ECO:0000313" key="2">
    <source>
        <dbReference type="EMBL" id="PUE60226.1"/>
    </source>
</evidence>
<comment type="caution">
    <text evidence="2">The sequence shown here is derived from an EMBL/GenBank/DDBJ whole genome shotgun (WGS) entry which is preliminary data.</text>
</comment>
<evidence type="ECO:0008006" key="4">
    <source>
        <dbReference type="Google" id="ProtNLM"/>
    </source>
</evidence>
<dbReference type="InterPro" id="IPR007607">
    <property type="entry name" value="BacA/B"/>
</dbReference>
<comment type="similarity">
    <text evidence="1">Belongs to the bactofilin family.</text>
</comment>
<dbReference type="Pfam" id="PF04519">
    <property type="entry name" value="Bactofilin"/>
    <property type="match status" value="1"/>
</dbReference>
<proteinExistence type="inferred from homology"/>
<name>A0A315EQP4_9BURK</name>
<dbReference type="EMBL" id="NESP01000001">
    <property type="protein sequence ID" value="PUE60226.1"/>
    <property type="molecule type" value="Genomic_DNA"/>
</dbReference>
<keyword evidence="3" id="KW-1185">Reference proteome</keyword>
<evidence type="ECO:0000256" key="1">
    <source>
        <dbReference type="ARBA" id="ARBA00044755"/>
    </source>
</evidence>
<dbReference type="PANTHER" id="PTHR35024">
    <property type="entry name" value="HYPOTHETICAL CYTOSOLIC PROTEIN"/>
    <property type="match status" value="1"/>
</dbReference>
<protein>
    <recommendedName>
        <fullName evidence="4">Cell shape determination protein CcmA</fullName>
    </recommendedName>
</protein>
<accession>A0A315EQP4</accession>
<dbReference type="Proteomes" id="UP000251341">
    <property type="component" value="Unassembled WGS sequence"/>
</dbReference>
<sequence>MMGHSKEQSMADINPTNNNLVIGEGVTFKGSISAPGKAVINGNVTGELTADDLLIGTKGQVTGTVRAREIDVHGELNEDIVCKEHLLIHSTGKVSGTLEYHELEIQRGGKFKGNMNQK</sequence>
<evidence type="ECO:0000313" key="3">
    <source>
        <dbReference type="Proteomes" id="UP000251341"/>
    </source>
</evidence>